<dbReference type="InterPro" id="IPR050131">
    <property type="entry name" value="Peptidase_S8_subtilisin-like"/>
</dbReference>
<dbReference type="PROSITE" id="PS51892">
    <property type="entry name" value="SUBTILASE"/>
    <property type="match status" value="1"/>
</dbReference>
<dbReference type="InterPro" id="IPR036852">
    <property type="entry name" value="Peptidase_S8/S53_dom_sf"/>
</dbReference>
<dbReference type="PROSITE" id="PS51318">
    <property type="entry name" value="TAT"/>
    <property type="match status" value="1"/>
</dbReference>
<organism evidence="8 9">
    <name type="scientific">Halolamina pelagica</name>
    <dbReference type="NCBI Taxonomy" id="699431"/>
    <lineage>
        <taxon>Archaea</taxon>
        <taxon>Methanobacteriati</taxon>
        <taxon>Methanobacteriota</taxon>
        <taxon>Stenosarchaea group</taxon>
        <taxon>Halobacteria</taxon>
        <taxon>Halobacteriales</taxon>
        <taxon>Haloferacaceae</taxon>
    </lineage>
</organism>
<proteinExistence type="inferred from homology"/>
<evidence type="ECO:0000256" key="6">
    <source>
        <dbReference type="PROSITE-ProRule" id="PRU01240"/>
    </source>
</evidence>
<evidence type="ECO:0000259" key="7">
    <source>
        <dbReference type="Pfam" id="PF00082"/>
    </source>
</evidence>
<reference evidence="9" key="1">
    <citation type="submission" date="2013-11" db="EMBL/GenBank/DDBJ databases">
        <authorList>
            <person name="Hoang H.T."/>
            <person name="Killian M.L."/>
            <person name="Madson D.M."/>
            <person name="Arruda P.H.E."/>
            <person name="Sun D."/>
            <person name="Schwartz K.J."/>
            <person name="Yoon K."/>
        </authorList>
    </citation>
    <scope>NUCLEOTIDE SEQUENCE [LARGE SCALE GENOMIC DNA]</scope>
    <source>
        <strain evidence="9">CDK2</strain>
    </source>
</reference>
<name>A0A0P7I229_9EURY</name>
<feature type="active site" description="Charge relay system" evidence="5 6">
    <location>
        <position position="174"/>
    </location>
</feature>
<dbReference type="EMBL" id="LGUC01000001">
    <property type="protein sequence ID" value="KPN30865.1"/>
    <property type="molecule type" value="Genomic_DNA"/>
</dbReference>
<dbReference type="PATRIC" id="fig|699431.3.peg.1644"/>
<evidence type="ECO:0000313" key="8">
    <source>
        <dbReference type="EMBL" id="KPN30865.1"/>
    </source>
</evidence>
<dbReference type="PROSITE" id="PS00138">
    <property type="entry name" value="SUBTILASE_SER"/>
    <property type="match status" value="1"/>
</dbReference>
<dbReference type="GO" id="GO:0006508">
    <property type="term" value="P:proteolysis"/>
    <property type="evidence" value="ECO:0007669"/>
    <property type="project" value="UniProtKB-KW"/>
</dbReference>
<sequence length="447" mass="46162">MTDDTTGTPVGRRQFAKLTGAALGLSAFGGVVAAESTERFIVKRRGKKSIGAELLYDLPEIGYAVVRGSEEQLKRDKAVKSFEPDIELQVGDPVAETEPQDSDALDDAFYAYQWDKQDLDVPTAHETTKGEGTRLAIIDSGVDASHPDLDVNVEDSKDFTGDGLGAGVPGGGDHGTHVAGIAAAAIESPAGVAGTAPETDLLDFRVFSEFGGTSGSFGSIVAAVVEAVQKECDVANLSLGAYPIPRQGNGSFYGGVLNKTMNYAEKEGTLVVASAGNDATDLQHDGGLISLPNEAAGVMSVAATGPIGFANELLGGSVNEPAETPARYTNYGTNAVDLAAPGGNFDPTLTDPVGGVPAYAYDLVFSTVTEIESVEDGEVQTAPGYGWKAGTSMAAPNVAGAAALVKSNNPDYNANEVRSALEDAADVPDEYGKEYYGSGYLNVLDAL</sequence>
<dbReference type="PROSITE" id="PS00137">
    <property type="entry name" value="SUBTILASE_HIS"/>
    <property type="match status" value="1"/>
</dbReference>
<keyword evidence="3 6" id="KW-0378">Hydrolase</keyword>
<dbReference type="InterPro" id="IPR000209">
    <property type="entry name" value="Peptidase_S8/S53_dom"/>
</dbReference>
<dbReference type="PRINTS" id="PR00723">
    <property type="entry name" value="SUBTILISIN"/>
</dbReference>
<protein>
    <submittedName>
        <fullName evidence="8">Halolysin</fullName>
        <ecNumber evidence="8">3.4.21.-</ecNumber>
    </submittedName>
</protein>
<keyword evidence="4 6" id="KW-0720">Serine protease</keyword>
<dbReference type="InterPro" id="IPR015500">
    <property type="entry name" value="Peptidase_S8_subtilisin-rel"/>
</dbReference>
<dbReference type="InterPro" id="IPR006311">
    <property type="entry name" value="TAT_signal"/>
</dbReference>
<dbReference type="GO" id="GO:0004252">
    <property type="term" value="F:serine-type endopeptidase activity"/>
    <property type="evidence" value="ECO:0007669"/>
    <property type="project" value="UniProtKB-UniRule"/>
</dbReference>
<dbReference type="InterPro" id="IPR022398">
    <property type="entry name" value="Peptidase_S8_His-AS"/>
</dbReference>
<evidence type="ECO:0000313" key="9">
    <source>
        <dbReference type="Proteomes" id="UP000050535"/>
    </source>
</evidence>
<dbReference type="Pfam" id="PF00082">
    <property type="entry name" value="Peptidase_S8"/>
    <property type="match status" value="1"/>
</dbReference>
<comment type="similarity">
    <text evidence="1 6">Belongs to the peptidase S8 family.</text>
</comment>
<evidence type="ECO:0000256" key="2">
    <source>
        <dbReference type="ARBA" id="ARBA00022670"/>
    </source>
</evidence>
<keyword evidence="2 6" id="KW-0645">Protease</keyword>
<evidence type="ECO:0000256" key="4">
    <source>
        <dbReference type="ARBA" id="ARBA00022825"/>
    </source>
</evidence>
<evidence type="ECO:0000256" key="5">
    <source>
        <dbReference type="PIRSR" id="PIRSR615500-1"/>
    </source>
</evidence>
<dbReference type="PANTHER" id="PTHR43806:SF11">
    <property type="entry name" value="CEREVISIN-RELATED"/>
    <property type="match status" value="1"/>
</dbReference>
<feature type="active site" description="Charge relay system" evidence="5 6">
    <location>
        <position position="392"/>
    </location>
</feature>
<dbReference type="PANTHER" id="PTHR43806">
    <property type="entry name" value="PEPTIDASE S8"/>
    <property type="match status" value="1"/>
</dbReference>
<evidence type="ECO:0000256" key="1">
    <source>
        <dbReference type="ARBA" id="ARBA00011073"/>
    </source>
</evidence>
<evidence type="ECO:0000256" key="3">
    <source>
        <dbReference type="ARBA" id="ARBA00022801"/>
    </source>
</evidence>
<dbReference type="SUPFAM" id="SSF52743">
    <property type="entry name" value="Subtilisin-like"/>
    <property type="match status" value="1"/>
</dbReference>
<dbReference type="STRING" id="699431.SY89_01605"/>
<feature type="domain" description="Peptidase S8/S53" evidence="7">
    <location>
        <begin position="130"/>
        <end position="439"/>
    </location>
</feature>
<comment type="caution">
    <text evidence="8">The sequence shown here is derived from an EMBL/GenBank/DDBJ whole genome shotgun (WGS) entry which is preliminary data.</text>
</comment>
<dbReference type="Proteomes" id="UP000050535">
    <property type="component" value="Unassembled WGS sequence"/>
</dbReference>
<dbReference type="EC" id="3.4.21.-" evidence="8"/>
<dbReference type="RefSeq" id="WP_054583683.1">
    <property type="nucleotide sequence ID" value="NZ_LGUC01000001.1"/>
</dbReference>
<keyword evidence="9" id="KW-1185">Reference proteome</keyword>
<dbReference type="OrthoDB" id="341609at2157"/>
<dbReference type="Gene3D" id="3.40.50.200">
    <property type="entry name" value="Peptidase S8/S53 domain"/>
    <property type="match status" value="1"/>
</dbReference>
<accession>A0A0P7I229</accession>
<dbReference type="InterPro" id="IPR023828">
    <property type="entry name" value="Peptidase_S8_Ser-AS"/>
</dbReference>
<gene>
    <name evidence="8" type="primary">hly_3</name>
    <name evidence="8" type="ORF">SY89_01605</name>
</gene>
<dbReference type="AlphaFoldDB" id="A0A0P7I229"/>
<feature type="active site" description="Charge relay system" evidence="5 6">
    <location>
        <position position="139"/>
    </location>
</feature>